<dbReference type="EMBL" id="STFF01000006">
    <property type="protein sequence ID" value="THU35802.1"/>
    <property type="molecule type" value="Genomic_DNA"/>
</dbReference>
<evidence type="ECO:0008006" key="4">
    <source>
        <dbReference type="Google" id="ProtNLM"/>
    </source>
</evidence>
<organism evidence="2 3">
    <name type="scientific">Niastella caeni</name>
    <dbReference type="NCBI Taxonomy" id="2569763"/>
    <lineage>
        <taxon>Bacteria</taxon>
        <taxon>Pseudomonadati</taxon>
        <taxon>Bacteroidota</taxon>
        <taxon>Chitinophagia</taxon>
        <taxon>Chitinophagales</taxon>
        <taxon>Chitinophagaceae</taxon>
        <taxon>Niastella</taxon>
    </lineage>
</organism>
<feature type="chain" id="PRO_5020295529" description="Thioredoxin family protein" evidence="1">
    <location>
        <begin position="22"/>
        <end position="160"/>
    </location>
</feature>
<evidence type="ECO:0000256" key="1">
    <source>
        <dbReference type="SAM" id="SignalP"/>
    </source>
</evidence>
<sequence length="160" mass="17897">MNKLKTFFSLLSMSITFLSHGQETNGIQPTVYPSKIFAVINRADWCSICKANGERFGKNIIPYASKGLVIITNDLTDDSTIEKSKAELKRSSLYMQIYETRRKGVGRMMQVCGFIHGKNRSIATGIVTFIDAKTRKVLSEKSLAIANIEMNQIIGNLLNK</sequence>
<comment type="caution">
    <text evidence="2">The sequence shown here is derived from an EMBL/GenBank/DDBJ whole genome shotgun (WGS) entry which is preliminary data.</text>
</comment>
<reference evidence="2 3" key="1">
    <citation type="submission" date="2019-04" db="EMBL/GenBank/DDBJ databases">
        <title>Niastella caeni sp. nov., isolated from activated sludge.</title>
        <authorList>
            <person name="Sheng M."/>
        </authorList>
    </citation>
    <scope>NUCLEOTIDE SEQUENCE [LARGE SCALE GENOMIC DNA]</scope>
    <source>
        <strain evidence="2 3">HX-2-15</strain>
    </source>
</reference>
<feature type="signal peptide" evidence="1">
    <location>
        <begin position="1"/>
        <end position="21"/>
    </location>
</feature>
<evidence type="ECO:0000313" key="2">
    <source>
        <dbReference type="EMBL" id="THU35802.1"/>
    </source>
</evidence>
<dbReference type="RefSeq" id="WP_136579043.1">
    <property type="nucleotide sequence ID" value="NZ_STFF01000006.1"/>
</dbReference>
<protein>
    <recommendedName>
        <fullName evidence="4">Thioredoxin family protein</fullName>
    </recommendedName>
</protein>
<name>A0A4S8HRU4_9BACT</name>
<gene>
    <name evidence="2" type="ORF">FAM09_20595</name>
</gene>
<dbReference type="Proteomes" id="UP000306918">
    <property type="component" value="Unassembled WGS sequence"/>
</dbReference>
<keyword evidence="3" id="KW-1185">Reference proteome</keyword>
<proteinExistence type="predicted"/>
<dbReference type="AlphaFoldDB" id="A0A4S8HRU4"/>
<keyword evidence="1" id="KW-0732">Signal</keyword>
<evidence type="ECO:0000313" key="3">
    <source>
        <dbReference type="Proteomes" id="UP000306918"/>
    </source>
</evidence>
<dbReference type="OrthoDB" id="680862at2"/>
<accession>A0A4S8HRU4</accession>